<dbReference type="SUPFAM" id="SSF56529">
    <property type="entry name" value="FAH"/>
    <property type="match status" value="1"/>
</dbReference>
<dbReference type="GO" id="GO:0046872">
    <property type="term" value="F:metal ion binding"/>
    <property type="evidence" value="ECO:0007669"/>
    <property type="project" value="UniProtKB-KW"/>
</dbReference>
<dbReference type="RefSeq" id="WP_175108433.1">
    <property type="nucleotide sequence ID" value="NZ_CADIKM010000108.1"/>
</dbReference>
<keyword evidence="4" id="KW-0378">Hydrolase</keyword>
<dbReference type="GO" id="GO:0019752">
    <property type="term" value="P:carboxylic acid metabolic process"/>
    <property type="evidence" value="ECO:0007669"/>
    <property type="project" value="UniProtKB-ARBA"/>
</dbReference>
<dbReference type="AlphaFoldDB" id="A0A6S7DHU1"/>
<comment type="similarity">
    <text evidence="2">Belongs to the FAH family.</text>
</comment>
<dbReference type="EMBL" id="CADIKM010000108">
    <property type="protein sequence ID" value="CAB3807726.1"/>
    <property type="molecule type" value="Genomic_DNA"/>
</dbReference>
<dbReference type="InterPro" id="IPR036663">
    <property type="entry name" value="Fumarylacetoacetase_C_sf"/>
</dbReference>
<proteinExistence type="inferred from homology"/>
<organism evidence="6 7">
    <name type="scientific">Pararobbsia alpina</name>
    <dbReference type="NCBI Taxonomy" id="621374"/>
    <lineage>
        <taxon>Bacteria</taxon>
        <taxon>Pseudomonadati</taxon>
        <taxon>Pseudomonadota</taxon>
        <taxon>Betaproteobacteria</taxon>
        <taxon>Burkholderiales</taxon>
        <taxon>Burkholderiaceae</taxon>
        <taxon>Pararobbsia</taxon>
    </lineage>
</organism>
<dbReference type="EC" id="4.3.2.3" evidence="6"/>
<dbReference type="Gene3D" id="3.90.850.10">
    <property type="entry name" value="Fumarylacetoacetase-like, C-terminal domain"/>
    <property type="match status" value="1"/>
</dbReference>
<reference evidence="6 7" key="1">
    <citation type="submission" date="2020-04" db="EMBL/GenBank/DDBJ databases">
        <authorList>
            <person name="De Canck E."/>
        </authorList>
    </citation>
    <scope>NUCLEOTIDE SEQUENCE [LARGE SCALE GENOMIC DNA]</scope>
    <source>
        <strain evidence="6 7">LMG 28138</strain>
    </source>
</reference>
<dbReference type="PANTHER" id="PTHR42796">
    <property type="entry name" value="FUMARYLACETOACETATE HYDROLASE DOMAIN-CONTAINING PROTEIN 2A-RELATED"/>
    <property type="match status" value="1"/>
</dbReference>
<evidence type="ECO:0000256" key="1">
    <source>
        <dbReference type="ARBA" id="ARBA00001946"/>
    </source>
</evidence>
<gene>
    <name evidence="6" type="ORF">LMG28138_05962</name>
</gene>
<dbReference type="GO" id="GO:0016853">
    <property type="term" value="F:isomerase activity"/>
    <property type="evidence" value="ECO:0007669"/>
    <property type="project" value="UniProtKB-ARBA"/>
</dbReference>
<dbReference type="InterPro" id="IPR051121">
    <property type="entry name" value="FAH"/>
</dbReference>
<evidence type="ECO:0000313" key="7">
    <source>
        <dbReference type="Proteomes" id="UP000494115"/>
    </source>
</evidence>
<dbReference type="Pfam" id="PF01557">
    <property type="entry name" value="FAA_hydrolase"/>
    <property type="match status" value="1"/>
</dbReference>
<keyword evidence="7" id="KW-1185">Reference proteome</keyword>
<sequence>MKLLRYGPQGQELPAILAADGSVRALSPIVKDIDESVLSPDGMRFLEALDPLKLPKVDTPGRIGSPLGDIKEIIAVGLNYRQHAMESNLPIPLEPVVFFKSTSSICGPGDDILLPPGSTNTDWEIELGIVIGSSASRIDKSEARKCIAGYVMVNDVSERHWQVERGGQWSKGKSFDTFTPVGPWLASASELESGSLELKLDVNGAARQRGNTADLIFDVDTIVSYCSHFMTLRPGHLIITGTPAGVGFGMTPRTYLAHGDVVDMSITGLGTQRHLVRAA</sequence>
<keyword evidence="6" id="KW-0456">Lyase</keyword>
<evidence type="ECO:0000256" key="4">
    <source>
        <dbReference type="ARBA" id="ARBA00022801"/>
    </source>
</evidence>
<evidence type="ECO:0000259" key="5">
    <source>
        <dbReference type="Pfam" id="PF01557"/>
    </source>
</evidence>
<dbReference type="GO" id="GO:0050385">
    <property type="term" value="F:ureidoglycolate lyase activity"/>
    <property type="evidence" value="ECO:0007669"/>
    <property type="project" value="UniProtKB-EC"/>
</dbReference>
<dbReference type="InterPro" id="IPR011234">
    <property type="entry name" value="Fumarylacetoacetase-like_C"/>
</dbReference>
<evidence type="ECO:0000313" key="6">
    <source>
        <dbReference type="EMBL" id="CAB3807726.1"/>
    </source>
</evidence>
<dbReference type="Proteomes" id="UP000494115">
    <property type="component" value="Unassembled WGS sequence"/>
</dbReference>
<dbReference type="PANTHER" id="PTHR42796:SF4">
    <property type="entry name" value="FUMARYLACETOACETATE HYDROLASE DOMAIN-CONTAINING PROTEIN 2A"/>
    <property type="match status" value="1"/>
</dbReference>
<dbReference type="FunFam" id="3.90.850.10:FF:000002">
    <property type="entry name" value="2-hydroxyhepta-2,4-diene-1,7-dioate isomerase"/>
    <property type="match status" value="1"/>
</dbReference>
<feature type="domain" description="Fumarylacetoacetase-like C-terminal" evidence="5">
    <location>
        <begin position="73"/>
        <end position="276"/>
    </location>
</feature>
<evidence type="ECO:0000256" key="3">
    <source>
        <dbReference type="ARBA" id="ARBA00022723"/>
    </source>
</evidence>
<keyword evidence="3" id="KW-0479">Metal-binding</keyword>
<protein>
    <submittedName>
        <fullName evidence="6">Ureidoglycolate lyase</fullName>
        <ecNumber evidence="6">4.3.2.3</ecNumber>
    </submittedName>
</protein>
<comment type="cofactor">
    <cofactor evidence="1">
        <name>Mg(2+)</name>
        <dbReference type="ChEBI" id="CHEBI:18420"/>
    </cofactor>
</comment>
<accession>A0A6S7DHU1</accession>
<evidence type="ECO:0000256" key="2">
    <source>
        <dbReference type="ARBA" id="ARBA00010211"/>
    </source>
</evidence>
<dbReference type="GO" id="GO:0016787">
    <property type="term" value="F:hydrolase activity"/>
    <property type="evidence" value="ECO:0007669"/>
    <property type="project" value="UniProtKB-KW"/>
</dbReference>
<name>A0A6S7DHU1_9BURK</name>